<reference evidence="2" key="1">
    <citation type="submission" date="2022-10" db="EMBL/GenBank/DDBJ databases">
        <title>The complete genomes of actinobacterial strains from the NBC collection.</title>
        <authorList>
            <person name="Joergensen T.S."/>
            <person name="Alvarez Arevalo M."/>
            <person name="Sterndorff E.B."/>
            <person name="Faurdal D."/>
            <person name="Vuksanovic O."/>
            <person name="Mourched A.-S."/>
            <person name="Charusanti P."/>
            <person name="Shaw S."/>
            <person name="Blin K."/>
            <person name="Weber T."/>
        </authorList>
    </citation>
    <scope>NUCLEOTIDE SEQUENCE</scope>
    <source>
        <strain evidence="2">NBC_01393</strain>
    </source>
</reference>
<organism evidence="2">
    <name type="scientific">Streptomyces sp. NBC_01393</name>
    <dbReference type="NCBI Taxonomy" id="2903851"/>
    <lineage>
        <taxon>Bacteria</taxon>
        <taxon>Bacillati</taxon>
        <taxon>Actinomycetota</taxon>
        <taxon>Actinomycetes</taxon>
        <taxon>Kitasatosporales</taxon>
        <taxon>Streptomycetaceae</taxon>
        <taxon>Streptomyces</taxon>
    </lineage>
</organism>
<proteinExistence type="predicted"/>
<dbReference type="Pfam" id="PF13700">
    <property type="entry name" value="DUF4158"/>
    <property type="match status" value="1"/>
</dbReference>
<dbReference type="InterPro" id="IPR025296">
    <property type="entry name" value="DUF4158"/>
</dbReference>
<feature type="domain" description="DUF4158" evidence="1">
    <location>
        <begin position="7"/>
        <end position="73"/>
    </location>
</feature>
<evidence type="ECO:0000313" key="2">
    <source>
        <dbReference type="EMBL" id="WTZ06802.1"/>
    </source>
</evidence>
<dbReference type="EMBL" id="CP109546">
    <property type="protein sequence ID" value="WTZ06802.1"/>
    <property type="molecule type" value="Genomic_DNA"/>
</dbReference>
<evidence type="ECO:0000259" key="1">
    <source>
        <dbReference type="Pfam" id="PF13700"/>
    </source>
</evidence>
<gene>
    <name evidence="2" type="ORF">OG699_01470</name>
</gene>
<accession>A0AAU3HMW0</accession>
<protein>
    <submittedName>
        <fullName evidence="2">DUF4158 domain-containing protein</fullName>
    </submittedName>
</protein>
<dbReference type="AlphaFoldDB" id="A0AAU3HMW0"/>
<name>A0AAU3HMW0_9ACTN</name>
<sequence length="77" mass="8607">MARTSLDLDDMVEHRTLLKDEQGLVSGKRGATRLGFAVLLKFYTQYGRFPGGRFELPGEAVEFVARQVQVFASELDA</sequence>